<evidence type="ECO:0000313" key="3">
    <source>
        <dbReference type="Proteomes" id="UP000188268"/>
    </source>
</evidence>
<accession>A0A1R3JY09</accession>
<dbReference type="OrthoDB" id="999762at2759"/>
<name>A0A1R3JY09_COCAP</name>
<organism evidence="2 3">
    <name type="scientific">Corchorus capsularis</name>
    <name type="common">Jute</name>
    <dbReference type="NCBI Taxonomy" id="210143"/>
    <lineage>
        <taxon>Eukaryota</taxon>
        <taxon>Viridiplantae</taxon>
        <taxon>Streptophyta</taxon>
        <taxon>Embryophyta</taxon>
        <taxon>Tracheophyta</taxon>
        <taxon>Spermatophyta</taxon>
        <taxon>Magnoliopsida</taxon>
        <taxon>eudicotyledons</taxon>
        <taxon>Gunneridae</taxon>
        <taxon>Pentapetalae</taxon>
        <taxon>rosids</taxon>
        <taxon>malvids</taxon>
        <taxon>Malvales</taxon>
        <taxon>Malvaceae</taxon>
        <taxon>Grewioideae</taxon>
        <taxon>Apeibeae</taxon>
        <taxon>Corchorus</taxon>
    </lineage>
</organism>
<comment type="caution">
    <text evidence="2">The sequence shown here is derived from an EMBL/GenBank/DDBJ whole genome shotgun (WGS) entry which is preliminary data.</text>
</comment>
<proteinExistence type="predicted"/>
<sequence length="151" mass="17808">MAQPQTLQELNFNSEMSPLYIDYSTLDMTCKLPSAVIHKMPTFQGEFHENPHEHLNSFFINCAAITGMPQEEVRLRIFPLTLEGKARNWFISLPSKSINSWKEMETVFLNKYFPEAKRADVRKRITACQQLDDEKWHQYWERYNEICASCP</sequence>
<feature type="domain" description="Retrotransposon gag" evidence="1">
    <location>
        <begin position="76"/>
        <end position="151"/>
    </location>
</feature>
<evidence type="ECO:0000313" key="2">
    <source>
        <dbReference type="EMBL" id="OMO99700.1"/>
    </source>
</evidence>
<evidence type="ECO:0000259" key="1">
    <source>
        <dbReference type="Pfam" id="PF03732"/>
    </source>
</evidence>
<dbReference type="Pfam" id="PF03732">
    <property type="entry name" value="Retrotrans_gag"/>
    <property type="match status" value="1"/>
</dbReference>
<gene>
    <name evidence="2" type="ORF">CCACVL1_03675</name>
</gene>
<reference evidence="2 3" key="1">
    <citation type="submission" date="2013-09" db="EMBL/GenBank/DDBJ databases">
        <title>Corchorus capsularis genome sequencing.</title>
        <authorList>
            <person name="Alam M."/>
            <person name="Haque M.S."/>
            <person name="Islam M.S."/>
            <person name="Emdad E.M."/>
            <person name="Islam M.M."/>
            <person name="Ahmed B."/>
            <person name="Halim A."/>
            <person name="Hossen Q.M.M."/>
            <person name="Hossain M.Z."/>
            <person name="Ahmed R."/>
            <person name="Khan M.M."/>
            <person name="Islam R."/>
            <person name="Rashid M.M."/>
            <person name="Khan S.A."/>
            <person name="Rahman M.S."/>
            <person name="Alam M."/>
        </authorList>
    </citation>
    <scope>NUCLEOTIDE SEQUENCE [LARGE SCALE GENOMIC DNA]</scope>
    <source>
        <strain evidence="3">cv. CVL-1</strain>
        <tissue evidence="2">Whole seedling</tissue>
    </source>
</reference>
<dbReference type="PANTHER" id="PTHR33223:SF3">
    <property type="match status" value="1"/>
</dbReference>
<keyword evidence="3" id="KW-1185">Reference proteome</keyword>
<dbReference type="EMBL" id="AWWV01006810">
    <property type="protein sequence ID" value="OMO99700.1"/>
    <property type="molecule type" value="Genomic_DNA"/>
</dbReference>
<dbReference type="InterPro" id="IPR005162">
    <property type="entry name" value="Retrotrans_gag_dom"/>
</dbReference>
<protein>
    <submittedName>
        <fullName evidence="2">Retrotransposon gag protein</fullName>
    </submittedName>
</protein>
<dbReference type="PANTHER" id="PTHR33223">
    <property type="entry name" value="CCHC-TYPE DOMAIN-CONTAINING PROTEIN"/>
    <property type="match status" value="1"/>
</dbReference>
<dbReference type="AlphaFoldDB" id="A0A1R3JY09"/>
<dbReference type="OMA" id="HTMHDYL"/>
<dbReference type="Proteomes" id="UP000188268">
    <property type="component" value="Unassembled WGS sequence"/>
</dbReference>
<dbReference type="Gramene" id="OMO99700">
    <property type="protein sequence ID" value="OMO99700"/>
    <property type="gene ID" value="CCACVL1_03675"/>
</dbReference>